<name>A0A0G9HC74_9GAMM</name>
<protein>
    <submittedName>
        <fullName evidence="1">Uncharacterized protein</fullName>
    </submittedName>
</protein>
<gene>
    <name evidence="1" type="ORF">BJI69_19980</name>
</gene>
<dbReference type="Proteomes" id="UP000182987">
    <property type="component" value="Chromosome"/>
</dbReference>
<evidence type="ECO:0000313" key="1">
    <source>
        <dbReference type="EMBL" id="APG05957.1"/>
    </source>
</evidence>
<accession>A0A0G9HC74</accession>
<evidence type="ECO:0000313" key="2">
    <source>
        <dbReference type="Proteomes" id="UP000182987"/>
    </source>
</evidence>
<dbReference type="EMBL" id="CP017480">
    <property type="protein sequence ID" value="APG05957.1"/>
    <property type="molecule type" value="Genomic_DNA"/>
</dbReference>
<dbReference type="AlphaFoldDB" id="A0A0G9HC74"/>
<proteinExistence type="predicted"/>
<sequence length="142" mass="15995">MDAIHNERITAIDEPATRTAYRLANKMQARAYSLFLWPQERWMKLDKFKVGHFRAGQNTQRKARPITLGRVAAPAIERPHAAGRKDDCVGFHHFCTTVYPGERDASHATVRHDKAGHLGVFAPLDMRGMACATCKRLGDRPS</sequence>
<dbReference type="KEGG" id="lrz:BJI69_19980"/>
<keyword evidence="2" id="KW-1185">Reference proteome</keyword>
<reference evidence="2" key="1">
    <citation type="submission" date="2016-09" db="EMBL/GenBank/DDBJ databases">
        <authorList>
            <person name="Lysoe E."/>
        </authorList>
    </citation>
    <scope>NUCLEOTIDE SEQUENCE [LARGE SCALE GENOMIC DNA]</scope>
    <source>
        <strain evidence="2">LJ96T</strain>
    </source>
</reference>
<organism evidence="1 2">
    <name type="scientific">Luteibacter rhizovicinus DSM 16549</name>
    <dbReference type="NCBI Taxonomy" id="1440763"/>
    <lineage>
        <taxon>Bacteria</taxon>
        <taxon>Pseudomonadati</taxon>
        <taxon>Pseudomonadota</taxon>
        <taxon>Gammaproteobacteria</taxon>
        <taxon>Lysobacterales</taxon>
        <taxon>Rhodanobacteraceae</taxon>
        <taxon>Luteibacter</taxon>
    </lineage>
</organism>